<dbReference type="InterPro" id="IPR036390">
    <property type="entry name" value="WH_DNA-bd_sf"/>
</dbReference>
<dbReference type="Proteomes" id="UP000188181">
    <property type="component" value="Chromosome"/>
</dbReference>
<accession>A0A1Q2MEK3</accession>
<dbReference type="InterPro" id="IPR036388">
    <property type="entry name" value="WH-like_DNA-bd_sf"/>
</dbReference>
<dbReference type="PANTHER" id="PTHR30146">
    <property type="entry name" value="LACI-RELATED TRANSCRIPTIONAL REPRESSOR"/>
    <property type="match status" value="1"/>
</dbReference>
<evidence type="ECO:0000256" key="2">
    <source>
        <dbReference type="ARBA" id="ARBA00023125"/>
    </source>
</evidence>
<dbReference type="SUPFAM" id="SSF53822">
    <property type="entry name" value="Periplasmic binding protein-like I"/>
    <property type="match status" value="1"/>
</dbReference>
<evidence type="ECO:0000313" key="5">
    <source>
        <dbReference type="EMBL" id="AQQ71133.1"/>
    </source>
</evidence>
<dbReference type="InterPro" id="IPR028082">
    <property type="entry name" value="Peripla_BP_I"/>
</dbReference>
<dbReference type="CDD" id="cd07377">
    <property type="entry name" value="WHTH_GntR"/>
    <property type="match status" value="1"/>
</dbReference>
<dbReference type="PROSITE" id="PS50949">
    <property type="entry name" value="HTH_GNTR"/>
    <property type="match status" value="1"/>
</dbReference>
<dbReference type="GO" id="GO:0003700">
    <property type="term" value="F:DNA-binding transcription factor activity"/>
    <property type="evidence" value="ECO:0007669"/>
    <property type="project" value="InterPro"/>
</dbReference>
<protein>
    <submittedName>
        <fullName evidence="5">Catabolite control protein A</fullName>
    </submittedName>
</protein>
<dbReference type="EMBL" id="CP019646">
    <property type="protein sequence ID" value="AQQ71133.1"/>
    <property type="molecule type" value="Genomic_DNA"/>
</dbReference>
<feature type="domain" description="HTH gntR-type" evidence="4">
    <location>
        <begin position="7"/>
        <end position="75"/>
    </location>
</feature>
<proteinExistence type="predicted"/>
<dbReference type="PANTHER" id="PTHR30146:SF138">
    <property type="entry name" value="TRANSCRIPTIONAL REGULATORY PROTEIN"/>
    <property type="match status" value="1"/>
</dbReference>
<evidence type="ECO:0000313" key="6">
    <source>
        <dbReference type="Proteomes" id="UP000188181"/>
    </source>
</evidence>
<keyword evidence="1" id="KW-0805">Transcription regulation</keyword>
<dbReference type="Gene3D" id="1.10.10.10">
    <property type="entry name" value="Winged helix-like DNA-binding domain superfamily/Winged helix DNA-binding domain"/>
    <property type="match status" value="1"/>
</dbReference>
<dbReference type="SMART" id="SM00345">
    <property type="entry name" value="HTH_GNTR"/>
    <property type="match status" value="1"/>
</dbReference>
<keyword evidence="2" id="KW-0238">DNA-binding</keyword>
<dbReference type="SUPFAM" id="SSF46785">
    <property type="entry name" value="Winged helix' DNA-binding domain"/>
    <property type="match status" value="1"/>
</dbReference>
<dbReference type="RefSeq" id="WP_146683344.1">
    <property type="nucleotide sequence ID" value="NZ_CP019646.1"/>
</dbReference>
<keyword evidence="6" id="KW-1185">Reference proteome</keyword>
<evidence type="ECO:0000256" key="3">
    <source>
        <dbReference type="ARBA" id="ARBA00023163"/>
    </source>
</evidence>
<dbReference type="Pfam" id="PF00392">
    <property type="entry name" value="GntR"/>
    <property type="match status" value="1"/>
</dbReference>
<dbReference type="KEGG" id="pbas:SMSP2_01498"/>
<reference evidence="6" key="1">
    <citation type="submission" date="2017-02" db="EMBL/GenBank/DDBJ databases">
        <title>Comparative genomics and description of representatives of a novel lineage of planctomycetes thriving in anoxic sediments.</title>
        <authorList>
            <person name="Spring S."/>
            <person name="Bunk B."/>
            <person name="Sproer C."/>
        </authorList>
    </citation>
    <scope>NUCLEOTIDE SEQUENCE [LARGE SCALE GENOMIC DNA]</scope>
    <source>
        <strain evidence="6">SM-Chi-D1</strain>
    </source>
</reference>
<organism evidence="5 6">
    <name type="scientific">Limihaloglobus sulfuriphilus</name>
    <dbReference type="NCBI Taxonomy" id="1851148"/>
    <lineage>
        <taxon>Bacteria</taxon>
        <taxon>Pseudomonadati</taxon>
        <taxon>Planctomycetota</taxon>
        <taxon>Phycisphaerae</taxon>
        <taxon>Sedimentisphaerales</taxon>
        <taxon>Sedimentisphaeraceae</taxon>
        <taxon>Limihaloglobus</taxon>
    </lineage>
</organism>
<dbReference type="STRING" id="1851148.SMSP2_01498"/>
<sequence length="383" mass="43303">MQATEKKCLVDGTYRKIAEELISNQYSVGTKLEPIRLLAKKYKVSYMTAQKAVKALQIQGVLEARPGDGIYVTGNVEPIEGSVSVFLESNGDNPKKYTKKNGNYSIAVVMPFWVSERGEAYIYRMIKGLLSESDPHHWSIELIHNAGDLSSHESNHPDFVDKIESRSPDGIVWLQPILSHRMNLMRLVDRGHQVVVTGRDFPDIPLTCIQMDLDDLAEKTIDCLLKHGSNNIAFITGPVEGMFQDAHSVDIVKAMKVEMHKRGLTFSDELVCQAAFTPYDALIVHSFIENHPEVDGIVCLHETHIIEELEKMDCTGFFNKSINMVNTSGIYYSGRYDLFKHFNMINVAWPLENMGRAVVREFEKSWLEDFESSGIDLSVEILD</sequence>
<dbReference type="Gene3D" id="3.40.50.2300">
    <property type="match status" value="2"/>
</dbReference>
<dbReference type="OrthoDB" id="9802328at2"/>
<evidence type="ECO:0000259" key="4">
    <source>
        <dbReference type="PROSITE" id="PS50949"/>
    </source>
</evidence>
<dbReference type="AlphaFoldDB" id="A0A1Q2MEK3"/>
<dbReference type="InterPro" id="IPR000524">
    <property type="entry name" value="Tscrpt_reg_HTH_GntR"/>
</dbReference>
<evidence type="ECO:0000256" key="1">
    <source>
        <dbReference type="ARBA" id="ARBA00023015"/>
    </source>
</evidence>
<dbReference type="GO" id="GO:0000976">
    <property type="term" value="F:transcription cis-regulatory region binding"/>
    <property type="evidence" value="ECO:0007669"/>
    <property type="project" value="TreeGrafter"/>
</dbReference>
<keyword evidence="3" id="KW-0804">Transcription</keyword>
<name>A0A1Q2MEK3_9BACT</name>
<gene>
    <name evidence="5" type="ORF">SMSP2_01498</name>
</gene>